<comment type="caution">
    <text evidence="1">The sequence shown here is derived from an EMBL/GenBank/DDBJ whole genome shotgun (WGS) entry which is preliminary data.</text>
</comment>
<name>A0A1N7RUL1_9BURK</name>
<gene>
    <name evidence="1" type="ORF">BN2476_190025</name>
</gene>
<dbReference type="AlphaFoldDB" id="A0A1N7RUL1"/>
<evidence type="ECO:0000313" key="1">
    <source>
        <dbReference type="EMBL" id="SIT38806.1"/>
    </source>
</evidence>
<dbReference type="EMBL" id="CYGY02000019">
    <property type="protein sequence ID" value="SIT38806.1"/>
    <property type="molecule type" value="Genomic_DNA"/>
</dbReference>
<protein>
    <submittedName>
        <fullName evidence="1">Uncharacterized protein</fullName>
    </submittedName>
</protein>
<dbReference type="Proteomes" id="UP000195569">
    <property type="component" value="Unassembled WGS sequence"/>
</dbReference>
<accession>A0A1N7RUL1</accession>
<evidence type="ECO:0000313" key="2">
    <source>
        <dbReference type="Proteomes" id="UP000195569"/>
    </source>
</evidence>
<keyword evidence="2" id="KW-1185">Reference proteome</keyword>
<proteinExistence type="predicted"/>
<reference evidence="1" key="1">
    <citation type="submission" date="2016-12" db="EMBL/GenBank/DDBJ databases">
        <authorList>
            <person name="Moulin L."/>
        </authorList>
    </citation>
    <scope>NUCLEOTIDE SEQUENCE [LARGE SCALE GENOMIC DNA]</scope>
    <source>
        <strain evidence="1">STM 7183</strain>
    </source>
</reference>
<organism evidence="1 2">
    <name type="scientific">Paraburkholderia piptadeniae</name>
    <dbReference type="NCBI Taxonomy" id="1701573"/>
    <lineage>
        <taxon>Bacteria</taxon>
        <taxon>Pseudomonadati</taxon>
        <taxon>Pseudomonadota</taxon>
        <taxon>Betaproteobacteria</taxon>
        <taxon>Burkholderiales</taxon>
        <taxon>Burkholderiaceae</taxon>
        <taxon>Paraburkholderia</taxon>
    </lineage>
</organism>
<sequence>MTEFSAGLRPKTSTDRHTNFFFSSGAFPDDWTLDANSVVLSALDAHVKEAHWMARQLQVSASYRQPRHTPTRRQVR</sequence>